<gene>
    <name evidence="2" type="ORF">RE431_13945</name>
</gene>
<evidence type="ECO:0000313" key="2">
    <source>
        <dbReference type="EMBL" id="MDR5591742.1"/>
    </source>
</evidence>
<proteinExistence type="predicted"/>
<feature type="chain" id="PRO_5045606629" evidence="1">
    <location>
        <begin position="20"/>
        <end position="295"/>
    </location>
</feature>
<dbReference type="EMBL" id="JAVJIU010000005">
    <property type="protein sequence ID" value="MDR5591742.1"/>
    <property type="molecule type" value="Genomic_DNA"/>
</dbReference>
<name>A0ABU1ETN7_9FLAO</name>
<organism evidence="2 3">
    <name type="scientific">Christiangramia sediminicola</name>
    <dbReference type="NCBI Taxonomy" id="3073267"/>
    <lineage>
        <taxon>Bacteria</taxon>
        <taxon>Pseudomonadati</taxon>
        <taxon>Bacteroidota</taxon>
        <taxon>Flavobacteriia</taxon>
        <taxon>Flavobacteriales</taxon>
        <taxon>Flavobacteriaceae</taxon>
        <taxon>Christiangramia</taxon>
    </lineage>
</organism>
<dbReference type="RefSeq" id="WP_309562601.1">
    <property type="nucleotide sequence ID" value="NZ_JAVJIU010000005.1"/>
</dbReference>
<protein>
    <submittedName>
        <fullName evidence="2">Uncharacterized protein</fullName>
    </submittedName>
</protein>
<accession>A0ABU1ETN7</accession>
<keyword evidence="1" id="KW-0732">Signal</keyword>
<sequence>MKKAITILFFFSFILISSAQELDAYKYIIIPETYEFTGETDKYRLNSLTKYLFEQNGFNTLMNSENMPKDIQNDRCLGLKTKLENNSSLFVTKLTFKLIDCNDNVIYTSKEGRSREKQFQSAYQEALRDAFTSFQEMNYNYTPLAPVVAEVEKEVVPAPAEKPEKEEKPKKEEKVIEFDKPAKIEKTKKEEEVIVMPSEEKTTKPKKLEKESERIFEYSGKNYQLKKVDQGLGLFQENAQEPIAILIETNSGESYIYNSLTNQGVAYFDDAGNLIVEYFSRSENKKVSILYNLAD</sequence>
<dbReference type="Proteomes" id="UP001257234">
    <property type="component" value="Unassembled WGS sequence"/>
</dbReference>
<comment type="caution">
    <text evidence="2">The sequence shown here is derived from an EMBL/GenBank/DDBJ whole genome shotgun (WGS) entry which is preliminary data.</text>
</comment>
<feature type="signal peptide" evidence="1">
    <location>
        <begin position="1"/>
        <end position="19"/>
    </location>
</feature>
<evidence type="ECO:0000313" key="3">
    <source>
        <dbReference type="Proteomes" id="UP001257234"/>
    </source>
</evidence>
<evidence type="ECO:0000256" key="1">
    <source>
        <dbReference type="SAM" id="SignalP"/>
    </source>
</evidence>
<reference evidence="3" key="1">
    <citation type="submission" date="2023-07" db="EMBL/GenBank/DDBJ databases">
        <title>Christiangramia sp. SM2212., a novel bacterium of the family Flavobacteriaceae isolated from the sea sediment.</title>
        <authorList>
            <person name="Wang J."/>
            <person name="Zhang X."/>
        </authorList>
    </citation>
    <scope>NUCLEOTIDE SEQUENCE [LARGE SCALE GENOMIC DNA]</scope>
    <source>
        <strain evidence="3">SM2212</strain>
    </source>
</reference>
<keyword evidence="3" id="KW-1185">Reference proteome</keyword>